<keyword evidence="1" id="KW-0812">Transmembrane</keyword>
<dbReference type="EMBL" id="BBXV01000037">
    <property type="protein sequence ID" value="GAQ19039.1"/>
    <property type="molecule type" value="Genomic_DNA"/>
</dbReference>
<feature type="transmembrane region" description="Helical" evidence="1">
    <location>
        <begin position="12"/>
        <end position="34"/>
    </location>
</feature>
<evidence type="ECO:0000256" key="1">
    <source>
        <dbReference type="SAM" id="Phobius"/>
    </source>
</evidence>
<keyword evidence="1" id="KW-0472">Membrane</keyword>
<proteinExistence type="predicted"/>
<dbReference type="RefSeq" id="WP_058950809.1">
    <property type="nucleotide sequence ID" value="NZ_BBXV01000037.1"/>
</dbReference>
<keyword evidence="1" id="KW-1133">Transmembrane helix</keyword>
<accession>A0A0U9H956</accession>
<sequence>MRLTKKQKCKYLLFYPLATGIMAYLFQSLLAWSFVEISNAIGLTTGFFIFWWGWALIFTRTLPDNQKTQKSQSKKKQIVRGTIFYVIILVLVIIIIWLGESY</sequence>
<evidence type="ECO:0000313" key="3">
    <source>
        <dbReference type="Proteomes" id="UP000052946"/>
    </source>
</evidence>
<gene>
    <name evidence="2" type="ORF">OPHB3_2998</name>
</gene>
<dbReference type="AlphaFoldDB" id="A0A0U9H956"/>
<feature type="transmembrane region" description="Helical" evidence="1">
    <location>
        <begin position="40"/>
        <end position="58"/>
    </location>
</feature>
<feature type="transmembrane region" description="Helical" evidence="1">
    <location>
        <begin position="78"/>
        <end position="99"/>
    </location>
</feature>
<evidence type="ECO:0000313" key="2">
    <source>
        <dbReference type="EMBL" id="GAQ19039.1"/>
    </source>
</evidence>
<protein>
    <submittedName>
        <fullName evidence="2">Amino acid permease</fullName>
    </submittedName>
</protein>
<name>A0A0U9H956_9BACI</name>
<dbReference type="OrthoDB" id="2984174at2"/>
<dbReference type="Proteomes" id="UP000052946">
    <property type="component" value="Unassembled WGS sequence"/>
</dbReference>
<comment type="caution">
    <text evidence="2">The sequence shown here is derived from an EMBL/GenBank/DDBJ whole genome shotgun (WGS) entry which is preliminary data.</text>
</comment>
<organism evidence="2 3">
    <name type="scientific">Oceanobacillus picturae</name>
    <dbReference type="NCBI Taxonomy" id="171693"/>
    <lineage>
        <taxon>Bacteria</taxon>
        <taxon>Bacillati</taxon>
        <taxon>Bacillota</taxon>
        <taxon>Bacilli</taxon>
        <taxon>Bacillales</taxon>
        <taxon>Bacillaceae</taxon>
        <taxon>Oceanobacillus</taxon>
    </lineage>
</organism>
<reference evidence="2 3" key="2">
    <citation type="journal article" date="2016" name="Genome Announc.">
        <title>Draft Genome Sequence of Oceanobacillus picturae Heshi-B3, Isolated from Fermented Rice Bran in a Traditional Japanese Seafood Dish.</title>
        <authorList>
            <person name="Akuzawa S."/>
            <person name="Nagaoka J."/>
            <person name="Kanekatsu M."/>
            <person name="Kanesaki Y."/>
            <person name="Suzuki T."/>
        </authorList>
    </citation>
    <scope>NUCLEOTIDE SEQUENCE [LARGE SCALE GENOMIC DNA]</scope>
    <source>
        <strain evidence="2 3">Heshi-B3</strain>
    </source>
</reference>
<reference evidence="3" key="1">
    <citation type="submission" date="2015-07" db="EMBL/GenBank/DDBJ databases">
        <title>Draft Genome Sequence of Oceanobacillus picturae Heshi-B3 that Was Isolated from Fermented Rice Bran with Aging Salted Mackerel, Which Was Named Heshiko as Traditional Fermented Seafood in Japan.</title>
        <authorList>
            <person name="Akuzawa S."/>
            <person name="Nakagawa J."/>
            <person name="Kanekatsu T."/>
            <person name="Kanesaki Y."/>
            <person name="Suzuki T."/>
        </authorList>
    </citation>
    <scope>NUCLEOTIDE SEQUENCE [LARGE SCALE GENOMIC DNA]</scope>
    <source>
        <strain evidence="3">Heshi-B3</strain>
    </source>
</reference>